<dbReference type="InterPro" id="IPR043128">
    <property type="entry name" value="Rev_trsase/Diguanyl_cyclase"/>
</dbReference>
<proteinExistence type="predicted"/>
<dbReference type="AlphaFoldDB" id="A0A437RGU8"/>
<comment type="subcellular location">
    <subcellularLocation>
        <location evidence="1">Cell membrane</location>
        <topology evidence="1">Multi-pass membrane protein</topology>
    </subcellularLocation>
</comment>
<comment type="caution">
    <text evidence="11">The sequence shown here is derived from an EMBL/GenBank/DDBJ whole genome shotgun (WGS) entry which is preliminary data.</text>
</comment>
<protein>
    <submittedName>
        <fullName evidence="11">EAL domain-containing protein</fullName>
    </submittedName>
</protein>
<dbReference type="SUPFAM" id="SSF141868">
    <property type="entry name" value="EAL domain-like"/>
    <property type="match status" value="1"/>
</dbReference>
<dbReference type="PROSITE" id="PS50887">
    <property type="entry name" value="GGDEF"/>
    <property type="match status" value="1"/>
</dbReference>
<dbReference type="CDD" id="cd12914">
    <property type="entry name" value="PDC1_DGC_like"/>
    <property type="match status" value="1"/>
</dbReference>
<dbReference type="FunFam" id="3.30.70.270:FF:000001">
    <property type="entry name" value="Diguanylate cyclase domain protein"/>
    <property type="match status" value="1"/>
</dbReference>
<dbReference type="InterPro" id="IPR000160">
    <property type="entry name" value="GGDEF_dom"/>
</dbReference>
<dbReference type="PANTHER" id="PTHR44757">
    <property type="entry name" value="DIGUANYLATE CYCLASE DGCP"/>
    <property type="match status" value="1"/>
</dbReference>
<dbReference type="PANTHER" id="PTHR44757:SF2">
    <property type="entry name" value="BIOFILM ARCHITECTURE MAINTENANCE PROTEIN MBAA"/>
    <property type="match status" value="1"/>
</dbReference>
<dbReference type="CDD" id="cd01948">
    <property type="entry name" value="EAL"/>
    <property type="match status" value="1"/>
</dbReference>
<keyword evidence="2" id="KW-1003">Cell membrane</keyword>
<evidence type="ECO:0000313" key="12">
    <source>
        <dbReference type="Proteomes" id="UP000285575"/>
    </source>
</evidence>
<dbReference type="GO" id="GO:0007165">
    <property type="term" value="P:signal transduction"/>
    <property type="evidence" value="ECO:0007669"/>
    <property type="project" value="InterPro"/>
</dbReference>
<dbReference type="InterPro" id="IPR000700">
    <property type="entry name" value="PAS-assoc_C"/>
</dbReference>
<evidence type="ECO:0000259" key="7">
    <source>
        <dbReference type="PROSITE" id="PS50113"/>
    </source>
</evidence>
<evidence type="ECO:0000259" key="9">
    <source>
        <dbReference type="PROSITE" id="PS50885"/>
    </source>
</evidence>
<dbReference type="Pfam" id="PF00990">
    <property type="entry name" value="GGDEF"/>
    <property type="match status" value="1"/>
</dbReference>
<evidence type="ECO:0000259" key="8">
    <source>
        <dbReference type="PROSITE" id="PS50883"/>
    </source>
</evidence>
<dbReference type="InterPro" id="IPR033479">
    <property type="entry name" value="dCache_1"/>
</dbReference>
<keyword evidence="5 6" id="KW-0472">Membrane</keyword>
<evidence type="ECO:0000256" key="4">
    <source>
        <dbReference type="ARBA" id="ARBA00022989"/>
    </source>
</evidence>
<sequence>MRFRPAWTVPRLLYLLAAGVIAPMALLVSYNVWQQYQSGKALAQAEALRLAQLTADTAETFIKDARGVLTTLAQRRQMLAKITDPGQPCDEIFPTFKEFYPQLSNMSLSTPAGFLVCSSLPQPDNQPLPVAHMAWFQQVYQRKDFVVGPIVYGPINKNWITVLAEPVRDGSGKMVGALQTPIDLLKFRLVPAAERLPSKIFIAIVDIRGNVVARSREAERFVGSNLLDKSEILRIAVKQRQGTAESVGAERIPRFYGFTPVAGTDWIAMAGIDADYALASVTRSAQASAMAAAGIVVLVMLLAVLLSRRIARPIHALSVAARRAGGGGLDVRVPTDGPIELAEVGREFNLMLDAIGDTQARLQHSQARLKLALEGSRMAIWDLEIHSGSVYLSETWSELLGGPHVTTQLSLRGLLRLIPDADRTLVTAAFRKVLRQGEDDLLAEHRFKTRTGQTLWVATQGRVSERDAERRASRMLGVIVDISERRHRDDEIHRLAFFDTLTSLPNRRMLTQEVTKALARARRARLFGALMFIDLDRFKSINDARGHATGDALLKTVAARLQALTREGDTVARMGGDEFVVLATGLADNAADAARSAHLLAEKMRAALEVPYEIDQQFFTSSASIGVALLVMDDQTVDNLLREADIAMYRAKSAGRNQIAFFQASMQAEVEQRLTVENDLAQAIERQQMSLHAQSQMDAKGRLIGAELLLRWRHPEQGMIPPLHFIEVAEETGLIVRIGDWVLNQACLLVKELRATGHDIPLSVNISPRQFRFPGFTERVQEVLQAHDVPGSSLIFEVTESLLVGPVDATILRMNELRAVGIRFSIDDFGTGYSSLAYLKRLPLYELKIDKSFVDGIPDDHNDTEIVQMVISLAKLLKLRVVAEGVETLEQANFLTNRGCESMQGYFFRRPVPTSEWLVDLRSGSLVRLPAP</sequence>
<evidence type="ECO:0000313" key="11">
    <source>
        <dbReference type="EMBL" id="RVU45958.1"/>
    </source>
</evidence>
<dbReference type="SMART" id="SM00304">
    <property type="entry name" value="HAMP"/>
    <property type="match status" value="1"/>
</dbReference>
<dbReference type="SMART" id="SM00052">
    <property type="entry name" value="EAL"/>
    <property type="match status" value="1"/>
</dbReference>
<gene>
    <name evidence="11" type="ORF">EOE66_08755</name>
</gene>
<dbReference type="Gene3D" id="6.10.340.10">
    <property type="match status" value="1"/>
</dbReference>
<dbReference type="OrthoDB" id="9813903at2"/>
<dbReference type="SUPFAM" id="SSF55073">
    <property type="entry name" value="Nucleotide cyclase"/>
    <property type="match status" value="1"/>
</dbReference>
<dbReference type="InterPro" id="IPR000014">
    <property type="entry name" value="PAS"/>
</dbReference>
<evidence type="ECO:0000256" key="6">
    <source>
        <dbReference type="SAM" id="Phobius"/>
    </source>
</evidence>
<dbReference type="GO" id="GO:0003824">
    <property type="term" value="F:catalytic activity"/>
    <property type="evidence" value="ECO:0007669"/>
    <property type="project" value="UniProtKB-ARBA"/>
</dbReference>
<dbReference type="SUPFAM" id="SSF55785">
    <property type="entry name" value="PYP-like sensor domain (PAS domain)"/>
    <property type="match status" value="1"/>
</dbReference>
<feature type="transmembrane region" description="Helical" evidence="6">
    <location>
        <begin position="12"/>
        <end position="33"/>
    </location>
</feature>
<dbReference type="SMART" id="SM00267">
    <property type="entry name" value="GGDEF"/>
    <property type="match status" value="1"/>
</dbReference>
<dbReference type="CDD" id="cd18774">
    <property type="entry name" value="PDC2_HK_sensor"/>
    <property type="match status" value="1"/>
</dbReference>
<dbReference type="InterPro" id="IPR052155">
    <property type="entry name" value="Biofilm_reg_signaling"/>
</dbReference>
<dbReference type="InterPro" id="IPR029787">
    <property type="entry name" value="Nucleotide_cyclase"/>
</dbReference>
<evidence type="ECO:0000256" key="1">
    <source>
        <dbReference type="ARBA" id="ARBA00004651"/>
    </source>
</evidence>
<reference evidence="11 12" key="1">
    <citation type="submission" date="2019-01" db="EMBL/GenBank/DDBJ databases">
        <authorList>
            <person name="Chen W.-M."/>
        </authorList>
    </citation>
    <scope>NUCLEOTIDE SEQUENCE [LARGE SCALE GENOMIC DNA]</scope>
    <source>
        <strain evidence="11 12">KYPY4</strain>
    </source>
</reference>
<dbReference type="PROSITE" id="PS50883">
    <property type="entry name" value="EAL"/>
    <property type="match status" value="1"/>
</dbReference>
<feature type="domain" description="GGDEF" evidence="10">
    <location>
        <begin position="526"/>
        <end position="664"/>
    </location>
</feature>
<dbReference type="InterPro" id="IPR003660">
    <property type="entry name" value="HAMP_dom"/>
</dbReference>
<feature type="domain" description="HAMP" evidence="9">
    <location>
        <begin position="308"/>
        <end position="360"/>
    </location>
</feature>
<dbReference type="Gene3D" id="3.20.20.450">
    <property type="entry name" value="EAL domain"/>
    <property type="match status" value="1"/>
</dbReference>
<dbReference type="RefSeq" id="WP_128228330.1">
    <property type="nucleotide sequence ID" value="NZ_SACR01000003.1"/>
</dbReference>
<dbReference type="EMBL" id="SACR01000003">
    <property type="protein sequence ID" value="RVU45958.1"/>
    <property type="molecule type" value="Genomic_DNA"/>
</dbReference>
<feature type="domain" description="PAC" evidence="7">
    <location>
        <begin position="441"/>
        <end position="494"/>
    </location>
</feature>
<evidence type="ECO:0000256" key="2">
    <source>
        <dbReference type="ARBA" id="ARBA00022475"/>
    </source>
</evidence>
<dbReference type="Pfam" id="PF02743">
    <property type="entry name" value="dCache_1"/>
    <property type="match status" value="1"/>
</dbReference>
<dbReference type="PROSITE" id="PS50113">
    <property type="entry name" value="PAC"/>
    <property type="match status" value="1"/>
</dbReference>
<dbReference type="NCBIfam" id="TIGR00229">
    <property type="entry name" value="sensory_box"/>
    <property type="match status" value="1"/>
</dbReference>
<keyword evidence="12" id="KW-1185">Reference proteome</keyword>
<dbReference type="InterPro" id="IPR035965">
    <property type="entry name" value="PAS-like_dom_sf"/>
</dbReference>
<name>A0A437RGU8_9BURK</name>
<dbReference type="Gene3D" id="3.30.450.20">
    <property type="entry name" value="PAS domain"/>
    <property type="match status" value="2"/>
</dbReference>
<dbReference type="CDD" id="cd06225">
    <property type="entry name" value="HAMP"/>
    <property type="match status" value="1"/>
</dbReference>
<dbReference type="Pfam" id="PF00563">
    <property type="entry name" value="EAL"/>
    <property type="match status" value="1"/>
</dbReference>
<dbReference type="PROSITE" id="PS50885">
    <property type="entry name" value="HAMP"/>
    <property type="match status" value="1"/>
</dbReference>
<feature type="domain" description="EAL" evidence="8">
    <location>
        <begin position="673"/>
        <end position="925"/>
    </location>
</feature>
<dbReference type="SUPFAM" id="SSF158472">
    <property type="entry name" value="HAMP domain-like"/>
    <property type="match status" value="1"/>
</dbReference>
<keyword evidence="3 6" id="KW-0812">Transmembrane</keyword>
<dbReference type="NCBIfam" id="TIGR00254">
    <property type="entry name" value="GGDEF"/>
    <property type="match status" value="1"/>
</dbReference>
<dbReference type="InterPro" id="IPR035919">
    <property type="entry name" value="EAL_sf"/>
</dbReference>
<evidence type="ECO:0000259" key="10">
    <source>
        <dbReference type="PROSITE" id="PS50887"/>
    </source>
</evidence>
<dbReference type="CDD" id="cd01949">
    <property type="entry name" value="GGDEF"/>
    <property type="match status" value="1"/>
</dbReference>
<accession>A0A437RGU8</accession>
<dbReference type="InterPro" id="IPR013655">
    <property type="entry name" value="PAS_fold_3"/>
</dbReference>
<dbReference type="GO" id="GO:0005886">
    <property type="term" value="C:plasma membrane"/>
    <property type="evidence" value="ECO:0007669"/>
    <property type="project" value="UniProtKB-SubCell"/>
</dbReference>
<dbReference type="Gene3D" id="3.30.70.270">
    <property type="match status" value="1"/>
</dbReference>
<dbReference type="InterPro" id="IPR001633">
    <property type="entry name" value="EAL_dom"/>
</dbReference>
<dbReference type="Pfam" id="PF00672">
    <property type="entry name" value="HAMP"/>
    <property type="match status" value="1"/>
</dbReference>
<organism evidence="11 12">
    <name type="scientific">Rubrivivax rivuli</name>
    <dbReference type="NCBI Taxonomy" id="1862385"/>
    <lineage>
        <taxon>Bacteria</taxon>
        <taxon>Pseudomonadati</taxon>
        <taxon>Pseudomonadota</taxon>
        <taxon>Betaproteobacteria</taxon>
        <taxon>Burkholderiales</taxon>
        <taxon>Sphaerotilaceae</taxon>
        <taxon>Rubrivivax</taxon>
    </lineage>
</organism>
<evidence type="ECO:0000256" key="3">
    <source>
        <dbReference type="ARBA" id="ARBA00022692"/>
    </source>
</evidence>
<keyword evidence="4 6" id="KW-1133">Transmembrane helix</keyword>
<evidence type="ECO:0000256" key="5">
    <source>
        <dbReference type="ARBA" id="ARBA00023136"/>
    </source>
</evidence>
<dbReference type="Proteomes" id="UP000285575">
    <property type="component" value="Unassembled WGS sequence"/>
</dbReference>
<dbReference type="Pfam" id="PF08447">
    <property type="entry name" value="PAS_3"/>
    <property type="match status" value="1"/>
</dbReference>